<feature type="transmembrane region" description="Helical" evidence="7">
    <location>
        <begin position="92"/>
        <end position="112"/>
    </location>
</feature>
<evidence type="ECO:0000256" key="1">
    <source>
        <dbReference type="ARBA" id="ARBA00004141"/>
    </source>
</evidence>
<keyword evidence="4 7" id="KW-1133">Transmembrane helix</keyword>
<feature type="transmembrane region" description="Helical" evidence="7">
    <location>
        <begin position="43"/>
        <end position="61"/>
    </location>
</feature>
<comment type="subcellular location">
    <subcellularLocation>
        <location evidence="6">Cell membrane</location>
        <topology evidence="6">Multi-pass membrane protein</topology>
    </subcellularLocation>
    <subcellularLocation>
        <location evidence="1">Membrane</location>
        <topology evidence="1">Multi-pass membrane protein</topology>
    </subcellularLocation>
</comment>
<feature type="transmembrane region" description="Helical" evidence="7">
    <location>
        <begin position="132"/>
        <end position="153"/>
    </location>
</feature>
<dbReference type="GO" id="GO:0043190">
    <property type="term" value="C:ATP-binding cassette (ABC) transporter complex"/>
    <property type="evidence" value="ECO:0007669"/>
    <property type="project" value="InterPro"/>
</dbReference>
<keyword evidence="9" id="KW-1185">Reference proteome</keyword>
<proteinExistence type="inferred from homology"/>
<dbReference type="InterPro" id="IPR001626">
    <property type="entry name" value="ABC_TroCD"/>
</dbReference>
<dbReference type="PANTHER" id="PTHR30477:SF0">
    <property type="entry name" value="METAL TRANSPORT SYSTEM MEMBRANE PROTEIN TM_0125-RELATED"/>
    <property type="match status" value="1"/>
</dbReference>
<evidence type="ECO:0000256" key="4">
    <source>
        <dbReference type="ARBA" id="ARBA00022989"/>
    </source>
</evidence>
<dbReference type="AlphaFoldDB" id="A0A4R1RQB8"/>
<evidence type="ECO:0000256" key="6">
    <source>
        <dbReference type="RuleBase" id="RU003943"/>
    </source>
</evidence>
<evidence type="ECO:0000256" key="2">
    <source>
        <dbReference type="ARBA" id="ARBA00008034"/>
    </source>
</evidence>
<feature type="transmembrane region" description="Helical" evidence="7">
    <location>
        <begin position="221"/>
        <end position="242"/>
    </location>
</feature>
<dbReference type="OrthoDB" id="1952395at2"/>
<dbReference type="SUPFAM" id="SSF81345">
    <property type="entry name" value="ABC transporter involved in vitamin B12 uptake, BtuC"/>
    <property type="match status" value="1"/>
</dbReference>
<evidence type="ECO:0000256" key="5">
    <source>
        <dbReference type="ARBA" id="ARBA00023136"/>
    </source>
</evidence>
<feature type="transmembrane region" description="Helical" evidence="7">
    <location>
        <begin position="15"/>
        <end position="36"/>
    </location>
</feature>
<dbReference type="Pfam" id="PF00950">
    <property type="entry name" value="ABC-3"/>
    <property type="match status" value="1"/>
</dbReference>
<feature type="transmembrane region" description="Helical" evidence="7">
    <location>
        <begin position="248"/>
        <end position="268"/>
    </location>
</feature>
<evidence type="ECO:0000313" key="8">
    <source>
        <dbReference type="EMBL" id="TCL68585.1"/>
    </source>
</evidence>
<dbReference type="InterPro" id="IPR037294">
    <property type="entry name" value="ABC_BtuC-like"/>
</dbReference>
<dbReference type="RefSeq" id="WP_132014571.1">
    <property type="nucleotide sequence ID" value="NZ_SLUN01000013.1"/>
</dbReference>
<comment type="caution">
    <text evidence="8">The sequence shown here is derived from an EMBL/GenBank/DDBJ whole genome shotgun (WGS) entry which is preliminary data.</text>
</comment>
<keyword evidence="6" id="KW-0813">Transport</keyword>
<organism evidence="8 9">
    <name type="scientific">Hydrogenispora ethanolica</name>
    <dbReference type="NCBI Taxonomy" id="1082276"/>
    <lineage>
        <taxon>Bacteria</taxon>
        <taxon>Bacillati</taxon>
        <taxon>Bacillota</taxon>
        <taxon>Hydrogenispora</taxon>
    </lineage>
</organism>
<dbReference type="Gene3D" id="1.10.3470.10">
    <property type="entry name" value="ABC transporter involved in vitamin B12 uptake, BtuC"/>
    <property type="match status" value="1"/>
</dbReference>
<dbReference type="GO" id="GO:0055085">
    <property type="term" value="P:transmembrane transport"/>
    <property type="evidence" value="ECO:0007669"/>
    <property type="project" value="InterPro"/>
</dbReference>
<evidence type="ECO:0000256" key="3">
    <source>
        <dbReference type="ARBA" id="ARBA00022692"/>
    </source>
</evidence>
<evidence type="ECO:0000313" key="9">
    <source>
        <dbReference type="Proteomes" id="UP000295008"/>
    </source>
</evidence>
<reference evidence="8 9" key="1">
    <citation type="submission" date="2019-03" db="EMBL/GenBank/DDBJ databases">
        <title>Genomic Encyclopedia of Type Strains, Phase IV (KMG-IV): sequencing the most valuable type-strain genomes for metagenomic binning, comparative biology and taxonomic classification.</title>
        <authorList>
            <person name="Goeker M."/>
        </authorList>
    </citation>
    <scope>NUCLEOTIDE SEQUENCE [LARGE SCALE GENOMIC DNA]</scope>
    <source>
        <strain evidence="8 9">LX-B</strain>
    </source>
</reference>
<sequence>MNLLDFIRVPLFQRAFLGCLFSGLGLSLLGLVILSLNLTTIRFALMHVALLGAALALVLGFPPLAGALAGIVIASLLLGPASDSIKLDTGNIGAIFMTGSLGLAFMLFYKAGIPAMDAFALFTGNVLALEKADLWAIGILTCLILAVFSLFYREIQMMLYNPELAESLGVPVKWLRNGLLLLAGLAIGLSIRTVGALLIDAAVLLPAMAALAVARGLKSALILAAGFGILSQVGGLAASMILDLPSGASITLAAVCVLGAVGVCRAIMPKIERSR</sequence>
<dbReference type="EMBL" id="SLUN01000013">
    <property type="protein sequence ID" value="TCL68585.1"/>
    <property type="molecule type" value="Genomic_DNA"/>
</dbReference>
<evidence type="ECO:0000256" key="7">
    <source>
        <dbReference type="SAM" id="Phobius"/>
    </source>
</evidence>
<dbReference type="PANTHER" id="PTHR30477">
    <property type="entry name" value="ABC-TRANSPORTER METAL-BINDING PROTEIN"/>
    <property type="match status" value="1"/>
</dbReference>
<comment type="similarity">
    <text evidence="2 6">Belongs to the ABC-3 integral membrane protein family.</text>
</comment>
<gene>
    <name evidence="8" type="ORF">EDC14_1013127</name>
</gene>
<dbReference type="Proteomes" id="UP000295008">
    <property type="component" value="Unassembled WGS sequence"/>
</dbReference>
<feature type="transmembrane region" description="Helical" evidence="7">
    <location>
        <begin position="197"/>
        <end position="214"/>
    </location>
</feature>
<keyword evidence="5 7" id="KW-0472">Membrane</keyword>
<protein>
    <submittedName>
        <fullName evidence="8">Zinc transport system permease protein</fullName>
    </submittedName>
</protein>
<name>A0A4R1RQB8_HYDET</name>
<keyword evidence="3 6" id="KW-0812">Transmembrane</keyword>
<accession>A0A4R1RQB8</accession>